<feature type="region of interest" description="Disordered" evidence="1">
    <location>
        <begin position="543"/>
        <end position="563"/>
    </location>
</feature>
<accession>A0A8H5MGH7</accession>
<feature type="compositionally biased region" description="Polar residues" evidence="1">
    <location>
        <begin position="454"/>
        <end position="463"/>
    </location>
</feature>
<feature type="compositionally biased region" description="Polar residues" evidence="1">
    <location>
        <begin position="865"/>
        <end position="875"/>
    </location>
</feature>
<feature type="compositionally biased region" description="Polar residues" evidence="1">
    <location>
        <begin position="109"/>
        <end position="126"/>
    </location>
</feature>
<sequence length="1070" mass="116936">MEPEPTTLGQRKRDANVPRITYQVGSRTFIRLFREESLAEIKGVVRKKLELPKDCKLRLAHFHDGRLADLDDEDDFDVFYLAAHEKMALEVVVRREEDDISSEIAPAKPSTTDSSPSFDNQESSNALVPKKRTVTFVGEQSPDLQSVPPKKRRMSTSRPSSSHETSTAQDSPTNNNIAATSDPDPSKLLPESPVHTERPRRKLRKRAKSLGLYLEEHEGSSKPGNSSTKKRQAANALTDDEAHLEPGDNPAKKRRKANDLTELEVDPAVGIISAVESTLEVEDSSVKKAKKKVKKKNSEIIAAASPAATDSRDRNATANKPARNFRNENEAAAIQFNQDLADKITGMFFYLFCLTIINDHVCSFFPPGAAAKHVGQLATEDKGPARKRAKRRDTVTVSLNGLDERKVDGMSRYRLRDRFILISEGKATEQVADEALEKSTSKDKQGKNKNNNQASEPRLTSSQRSAVVNQIALLVKQDILAAQAAATSKSDKLNLAQRPKRTSTIHPSPSEPDSSSSTTQLNDGVDWLASKPNKIDANVTLIPASKRHRTPPSDSTEEEEYDDSGVVRRFISSENSVSSVPDAYAHIDLGELVRGPSARRLNLDSVLPAAIASTRKKDSVILEEELTIKPKSGRRSLPASALTWLDADSEDGGYDSASASDKVEADFKKTARISSLPPVLNSSIGTSKPEPASANDAIATASQTSHVGTPVAEILLPVGEDISVIHSERESSSPEKNDPIEPVVLSSPSPRSPIESAFPTTQRETRPRVKQSLISHVAAPIPRRSLRKAGSQSIMEHEADAIPRRSRRQATSQPISKHEADVRECVVRLTRSRANQMVRTPTPSSFQAPDLPPTVRVSPPPELLVSQSNQATTSDTIDDNGQENCDGSSSSVWTTLNAGSPSTADAESSRGSDELQSTPVHAVEAFHERRKELPEPLPPANPLFITSESQVDFPYSQFQDLDADTDPGAQEPPQNVSRLEEDSEEEDEVAKTITDKTSRPSSTAFRGLSQIADYKFTSSFKPPSISHKNLKENMYGQLSQAYASGSESDSGSESETETSHIPKTRRAGMR</sequence>
<evidence type="ECO:0000256" key="1">
    <source>
        <dbReference type="SAM" id="MobiDB-lite"/>
    </source>
</evidence>
<name>A0A8H5MGH7_9AGAR</name>
<feature type="region of interest" description="Disordered" evidence="1">
    <location>
        <begin position="432"/>
        <end position="463"/>
    </location>
</feature>
<dbReference type="Proteomes" id="UP000518752">
    <property type="component" value="Unassembled WGS sequence"/>
</dbReference>
<feature type="compositionally biased region" description="Basic residues" evidence="1">
    <location>
        <begin position="198"/>
        <end position="208"/>
    </location>
</feature>
<feature type="compositionally biased region" description="Basic and acidic residues" evidence="1">
    <location>
        <begin position="727"/>
        <end position="739"/>
    </location>
</feature>
<feature type="compositionally biased region" description="Polar residues" evidence="1">
    <location>
        <begin position="882"/>
        <end position="906"/>
    </location>
</feature>
<feature type="region of interest" description="Disordered" evidence="1">
    <location>
        <begin position="486"/>
        <end position="524"/>
    </location>
</feature>
<gene>
    <name evidence="2" type="ORF">D9757_000707</name>
</gene>
<evidence type="ECO:0000313" key="2">
    <source>
        <dbReference type="EMBL" id="KAF5393218.1"/>
    </source>
</evidence>
<feature type="region of interest" description="Disordered" evidence="1">
    <location>
        <begin position="833"/>
        <end position="1006"/>
    </location>
</feature>
<feature type="compositionally biased region" description="Low complexity" evidence="1">
    <location>
        <begin position="742"/>
        <end position="753"/>
    </location>
</feature>
<proteinExistence type="predicted"/>
<keyword evidence="3" id="KW-1185">Reference proteome</keyword>
<feature type="compositionally biased region" description="Basic and acidic residues" evidence="1">
    <location>
        <begin position="435"/>
        <end position="446"/>
    </location>
</feature>
<feature type="compositionally biased region" description="Polar residues" evidence="1">
    <location>
        <begin position="168"/>
        <end position="179"/>
    </location>
</feature>
<comment type="caution">
    <text evidence="2">The sequence shown here is derived from an EMBL/GenBank/DDBJ whole genome shotgun (WGS) entry which is preliminary data.</text>
</comment>
<feature type="compositionally biased region" description="Low complexity" evidence="1">
    <location>
        <begin position="156"/>
        <end position="167"/>
    </location>
</feature>
<protein>
    <submittedName>
        <fullName evidence="2">Uncharacterized protein</fullName>
    </submittedName>
</protein>
<feature type="compositionally biased region" description="Basic and acidic residues" evidence="1">
    <location>
        <begin position="989"/>
        <end position="998"/>
    </location>
</feature>
<evidence type="ECO:0000313" key="3">
    <source>
        <dbReference type="Proteomes" id="UP000518752"/>
    </source>
</evidence>
<dbReference type="OrthoDB" id="3357439at2759"/>
<feature type="region of interest" description="Disordered" evidence="1">
    <location>
        <begin position="727"/>
        <end position="820"/>
    </location>
</feature>
<feature type="region of interest" description="Disordered" evidence="1">
    <location>
        <begin position="94"/>
        <end position="259"/>
    </location>
</feature>
<feature type="compositionally biased region" description="Polar residues" evidence="1">
    <location>
        <begin position="833"/>
        <end position="847"/>
    </location>
</feature>
<feature type="compositionally biased region" description="Low complexity" evidence="1">
    <location>
        <begin position="507"/>
        <end position="517"/>
    </location>
</feature>
<dbReference type="AlphaFoldDB" id="A0A8H5MGH7"/>
<feature type="region of interest" description="Disordered" evidence="1">
    <location>
        <begin position="1036"/>
        <end position="1070"/>
    </location>
</feature>
<reference evidence="2 3" key="1">
    <citation type="journal article" date="2020" name="ISME J.">
        <title>Uncovering the hidden diversity of litter-decomposition mechanisms in mushroom-forming fungi.</title>
        <authorList>
            <person name="Floudas D."/>
            <person name="Bentzer J."/>
            <person name="Ahren D."/>
            <person name="Johansson T."/>
            <person name="Persson P."/>
            <person name="Tunlid A."/>
        </authorList>
    </citation>
    <scope>NUCLEOTIDE SEQUENCE [LARGE SCALE GENOMIC DNA]</scope>
    <source>
        <strain evidence="2 3">CBS 406.79</strain>
    </source>
</reference>
<organism evidence="2 3">
    <name type="scientific">Collybiopsis confluens</name>
    <dbReference type="NCBI Taxonomy" id="2823264"/>
    <lineage>
        <taxon>Eukaryota</taxon>
        <taxon>Fungi</taxon>
        <taxon>Dikarya</taxon>
        <taxon>Basidiomycota</taxon>
        <taxon>Agaricomycotina</taxon>
        <taxon>Agaricomycetes</taxon>
        <taxon>Agaricomycetidae</taxon>
        <taxon>Agaricales</taxon>
        <taxon>Marasmiineae</taxon>
        <taxon>Omphalotaceae</taxon>
        <taxon>Collybiopsis</taxon>
    </lineage>
</organism>
<dbReference type="EMBL" id="JAACJN010000002">
    <property type="protein sequence ID" value="KAF5393218.1"/>
    <property type="molecule type" value="Genomic_DNA"/>
</dbReference>
<feature type="compositionally biased region" description="Basic and acidic residues" evidence="1">
    <location>
        <begin position="924"/>
        <end position="934"/>
    </location>
</feature>